<organism evidence="2 3">
    <name type="scientific">Strongyloides venezuelensis</name>
    <name type="common">Threadworm</name>
    <dbReference type="NCBI Taxonomy" id="75913"/>
    <lineage>
        <taxon>Eukaryota</taxon>
        <taxon>Metazoa</taxon>
        <taxon>Ecdysozoa</taxon>
        <taxon>Nematoda</taxon>
        <taxon>Chromadorea</taxon>
        <taxon>Rhabditida</taxon>
        <taxon>Tylenchina</taxon>
        <taxon>Panagrolaimomorpha</taxon>
        <taxon>Strongyloidoidea</taxon>
        <taxon>Strongyloididae</taxon>
        <taxon>Strongyloides</taxon>
    </lineage>
</organism>
<dbReference type="AlphaFoldDB" id="A0A0K0FZS1"/>
<dbReference type="SUPFAM" id="SSF81383">
    <property type="entry name" value="F-box domain"/>
    <property type="match status" value="1"/>
</dbReference>
<evidence type="ECO:0000313" key="2">
    <source>
        <dbReference type="Proteomes" id="UP000035680"/>
    </source>
</evidence>
<proteinExistence type="predicted"/>
<reference evidence="3" key="2">
    <citation type="submission" date="2015-08" db="UniProtKB">
        <authorList>
            <consortium name="WormBaseParasite"/>
        </authorList>
    </citation>
    <scope>IDENTIFICATION</scope>
</reference>
<keyword evidence="2" id="KW-1185">Reference proteome</keyword>
<evidence type="ECO:0000259" key="1">
    <source>
        <dbReference type="PROSITE" id="PS50181"/>
    </source>
</evidence>
<accession>A0A0K0FZS1</accession>
<dbReference type="PROSITE" id="PS50181">
    <property type="entry name" value="FBOX"/>
    <property type="match status" value="1"/>
</dbReference>
<name>A0A0K0FZS1_STRVS</name>
<dbReference type="InterPro" id="IPR036047">
    <property type="entry name" value="F-box-like_dom_sf"/>
</dbReference>
<dbReference type="Proteomes" id="UP000035680">
    <property type="component" value="Unassembled WGS sequence"/>
</dbReference>
<dbReference type="WBParaSite" id="SVE_1795100.1">
    <property type="protein sequence ID" value="SVE_1795100.1"/>
    <property type="gene ID" value="SVE_1795100"/>
</dbReference>
<feature type="domain" description="F-box" evidence="1">
    <location>
        <begin position="1"/>
        <end position="44"/>
    </location>
</feature>
<evidence type="ECO:0000313" key="3">
    <source>
        <dbReference type="WBParaSite" id="SVE_1795100.1"/>
    </source>
</evidence>
<protein>
    <submittedName>
        <fullName evidence="3">F-box domain-containing protein</fullName>
    </submittedName>
</protein>
<dbReference type="InterPro" id="IPR001810">
    <property type="entry name" value="F-box_dom"/>
</dbReference>
<sequence length="313" mass="37564">MDLLSLPDNFKLQIFKQLDWKNLKNVKHVCRDLYLLIEKNIQSLDRPKVNNLRIFHDKYRIFRSEYDLKRTENTLRNETLKTVEFSTNDEYENFLKDKDFTKIKRLFLKNVSNGGFIVVEDDSDPNEDTYIYDFHFVFPTETSSLFNNIRTRVFSTRELEIPYNSDLLGEQSLRKWGLFEENELRLVAKKIIIDVLTGNPLLKHENTSTDFTKPIFIQITNHLYELGYFNLENICNRKQYILFFHLTIKFTFLDQEFYSEFFDKIKFGKDLVVENSRIKYSIRNSIKCSKCDTKHENSLIYHKDIRGLEITLF</sequence>
<reference evidence="2" key="1">
    <citation type="submission" date="2014-07" db="EMBL/GenBank/DDBJ databases">
        <authorList>
            <person name="Martin A.A"/>
            <person name="De Silva N."/>
        </authorList>
    </citation>
    <scope>NUCLEOTIDE SEQUENCE</scope>
</reference>